<feature type="coiled-coil region" evidence="1">
    <location>
        <begin position="135"/>
        <end position="162"/>
    </location>
</feature>
<organism evidence="2 3">
    <name type="scientific">Spodoptera littoralis</name>
    <name type="common">Egyptian cotton leafworm</name>
    <dbReference type="NCBI Taxonomy" id="7109"/>
    <lineage>
        <taxon>Eukaryota</taxon>
        <taxon>Metazoa</taxon>
        <taxon>Ecdysozoa</taxon>
        <taxon>Arthropoda</taxon>
        <taxon>Hexapoda</taxon>
        <taxon>Insecta</taxon>
        <taxon>Pterygota</taxon>
        <taxon>Neoptera</taxon>
        <taxon>Endopterygota</taxon>
        <taxon>Lepidoptera</taxon>
        <taxon>Glossata</taxon>
        <taxon>Ditrysia</taxon>
        <taxon>Noctuoidea</taxon>
        <taxon>Noctuidae</taxon>
        <taxon>Amphipyrinae</taxon>
        <taxon>Spodoptera</taxon>
    </lineage>
</organism>
<dbReference type="EMBL" id="LR824540">
    <property type="protein sequence ID" value="CAH1647135.1"/>
    <property type="molecule type" value="Genomic_DNA"/>
</dbReference>
<evidence type="ECO:0000313" key="2">
    <source>
        <dbReference type="EMBL" id="CAH1647135.1"/>
    </source>
</evidence>
<keyword evidence="1" id="KW-0175">Coiled coil</keyword>
<name>A0A9P0IHU5_SPOLI</name>
<dbReference type="AlphaFoldDB" id="A0A9P0IHU5"/>
<accession>A0A9P0IHU5</accession>
<proteinExistence type="predicted"/>
<evidence type="ECO:0000313" key="3">
    <source>
        <dbReference type="Proteomes" id="UP001153321"/>
    </source>
</evidence>
<reference evidence="2" key="1">
    <citation type="submission" date="2022-02" db="EMBL/GenBank/DDBJ databases">
        <authorList>
            <person name="King R."/>
        </authorList>
    </citation>
    <scope>NUCLEOTIDE SEQUENCE</scope>
</reference>
<protein>
    <submittedName>
        <fullName evidence="2">Uncharacterized protein</fullName>
    </submittedName>
</protein>
<keyword evidence="3" id="KW-1185">Reference proteome</keyword>
<gene>
    <name evidence="2" type="ORF">SPLIT_LOCUS12486</name>
</gene>
<evidence type="ECO:0000256" key="1">
    <source>
        <dbReference type="SAM" id="Coils"/>
    </source>
</evidence>
<sequence>MGLCSAVDTLPLHGDTMSSKPLIVNELLAFLVHAIDYMDEVSILQICRSNYKEEEVSSAKLLLFQSLGKLDQMPSRRRDGTEKSLQDIIDMLKKTDPDDVPDFVARELSKLPPVTFDHVDVTRLLKDITSLKGEMTKMQSRMEESDKIIADLRAEITSLRNTGSVIRSPEASKVNTRRGALNATIGSFESANTSVLSTAKIADEASLAVAVTRTSTPAAVTSHVGTTTPTRAYADIVAKKTTALQTKRPTEKGIKQKSCQHACQKQQVDRDGFITVQRKKKKSSQNKCGTAPTGPKHLLRPAVPGTLLYVSRLHYSTKVEEIVEYIQIKTNYTLRVLKLESHHSVNFNSFVVRVPSVDLPKFMTPEFWPKGVVFRRFRGRIPDTAQHTTPTQHNSRDN</sequence>
<dbReference type="Proteomes" id="UP001153321">
    <property type="component" value="Chromosome 9"/>
</dbReference>